<dbReference type="RefSeq" id="WP_173285326.1">
    <property type="nucleotide sequence ID" value="NZ_CP054020.1"/>
</dbReference>
<protein>
    <submittedName>
        <fullName evidence="1">Uncharacterized protein</fullName>
    </submittedName>
</protein>
<organism evidence="1 2">
    <name type="scientific">Thiomicrorhabdus xiamenensis</name>
    <dbReference type="NCBI Taxonomy" id="2739063"/>
    <lineage>
        <taxon>Bacteria</taxon>
        <taxon>Pseudomonadati</taxon>
        <taxon>Pseudomonadota</taxon>
        <taxon>Gammaproteobacteria</taxon>
        <taxon>Thiotrichales</taxon>
        <taxon>Piscirickettsiaceae</taxon>
        <taxon>Thiomicrorhabdus</taxon>
    </lineage>
</organism>
<evidence type="ECO:0000313" key="2">
    <source>
        <dbReference type="Proteomes" id="UP000504724"/>
    </source>
</evidence>
<dbReference type="PROSITE" id="PS51257">
    <property type="entry name" value="PROKAR_LIPOPROTEIN"/>
    <property type="match status" value="1"/>
</dbReference>
<name>A0A7D4TG70_9GAMM</name>
<keyword evidence="2" id="KW-1185">Reference proteome</keyword>
<dbReference type="AlphaFoldDB" id="A0A7D4TG70"/>
<sequence length="209" mass="23861">MIYSSRLTFPVIYTFSVRLFTVLSLLSLQGCGWVAAPDIAHLYEDAAANRVMVCHEYGCKQLDEVEFDVDEKLQIQQVFQEGGIEPERERVAIAEAVALMEKLTGKSVGTWRDKAENDGTGERGQMDCIDESVNTTTYLKFFSANGWLKHHQVMPRVVRNPLFFDVHWTAVIREIPDGRLYAVDSWFRQNGEEPVILPLADWKAKKEAF</sequence>
<reference evidence="1 2" key="1">
    <citation type="submission" date="2020-05" db="EMBL/GenBank/DDBJ databases">
        <title>Thiomicrorhabdus sediminis sp.nov. and Thiomicrorhabdus xiamenensis sp.nov., novel sulfur-oxidizing bacteria isolated from coastal sediment.</title>
        <authorList>
            <person name="Liu X."/>
        </authorList>
    </citation>
    <scope>NUCLEOTIDE SEQUENCE [LARGE SCALE GENOMIC DNA]</scope>
    <source>
        <strain evidence="1 2">G2</strain>
    </source>
</reference>
<dbReference type="Proteomes" id="UP000504724">
    <property type="component" value="Chromosome"/>
</dbReference>
<proteinExistence type="predicted"/>
<dbReference type="KEGG" id="txa:HQN79_07550"/>
<dbReference type="EMBL" id="CP054020">
    <property type="protein sequence ID" value="QKI89428.1"/>
    <property type="molecule type" value="Genomic_DNA"/>
</dbReference>
<gene>
    <name evidence="1" type="ORF">HQN79_07550</name>
</gene>
<evidence type="ECO:0000313" key="1">
    <source>
        <dbReference type="EMBL" id="QKI89428.1"/>
    </source>
</evidence>
<accession>A0A7D4TG70</accession>